<dbReference type="GO" id="GO:0003676">
    <property type="term" value="F:nucleic acid binding"/>
    <property type="evidence" value="ECO:0007669"/>
    <property type="project" value="InterPro"/>
</dbReference>
<dbReference type="InterPro" id="IPR012337">
    <property type="entry name" value="RNaseH-like_sf"/>
</dbReference>
<feature type="non-terminal residue" evidence="2">
    <location>
        <position position="1"/>
    </location>
</feature>
<protein>
    <submittedName>
        <fullName evidence="2">Putative ribonuclease H-like domain-containing protein</fullName>
    </submittedName>
</protein>
<proteinExistence type="predicted"/>
<dbReference type="AlphaFoldDB" id="A0A699ST42"/>
<sequence length="142" mass="15348">TPQQNGVAERRNKTLIEAARTMLADAKLSVTFWAEAVNTACYVQNSQEVKKDVSSLRYIALPNWVHDALLETSSSEPQDNCSSDVPESNGNSNPTATSTNPSADQMETLTLDTLIPTVSSPVPTACFTDSQEPSSDTRIISK</sequence>
<reference evidence="2" key="1">
    <citation type="journal article" date="2019" name="Sci. Rep.">
        <title>Draft genome of Tanacetum cinerariifolium, the natural source of mosquito coil.</title>
        <authorList>
            <person name="Yamashiro T."/>
            <person name="Shiraishi A."/>
            <person name="Satake H."/>
            <person name="Nakayama K."/>
        </authorList>
    </citation>
    <scope>NUCLEOTIDE SEQUENCE</scope>
</reference>
<evidence type="ECO:0000313" key="2">
    <source>
        <dbReference type="EMBL" id="GFD00461.1"/>
    </source>
</evidence>
<organism evidence="2">
    <name type="scientific">Tanacetum cinerariifolium</name>
    <name type="common">Dalmatian daisy</name>
    <name type="synonym">Chrysanthemum cinerariifolium</name>
    <dbReference type="NCBI Taxonomy" id="118510"/>
    <lineage>
        <taxon>Eukaryota</taxon>
        <taxon>Viridiplantae</taxon>
        <taxon>Streptophyta</taxon>
        <taxon>Embryophyta</taxon>
        <taxon>Tracheophyta</taxon>
        <taxon>Spermatophyta</taxon>
        <taxon>Magnoliopsida</taxon>
        <taxon>eudicotyledons</taxon>
        <taxon>Gunneridae</taxon>
        <taxon>Pentapetalae</taxon>
        <taxon>asterids</taxon>
        <taxon>campanulids</taxon>
        <taxon>Asterales</taxon>
        <taxon>Asteraceae</taxon>
        <taxon>Asteroideae</taxon>
        <taxon>Anthemideae</taxon>
        <taxon>Anthemidinae</taxon>
        <taxon>Tanacetum</taxon>
    </lineage>
</organism>
<dbReference type="InterPro" id="IPR039537">
    <property type="entry name" value="Retrotran_Ty1/copia-like"/>
</dbReference>
<gene>
    <name evidence="2" type="ORF">Tci_872430</name>
</gene>
<comment type="caution">
    <text evidence="2">The sequence shown here is derived from an EMBL/GenBank/DDBJ whole genome shotgun (WGS) entry which is preliminary data.</text>
</comment>
<evidence type="ECO:0000256" key="1">
    <source>
        <dbReference type="SAM" id="MobiDB-lite"/>
    </source>
</evidence>
<dbReference type="PANTHER" id="PTHR42648:SF32">
    <property type="entry name" value="RIBONUCLEASE H-LIKE DOMAIN, GAG-PRE-INTEGRASE DOMAIN PROTEIN-RELATED"/>
    <property type="match status" value="1"/>
</dbReference>
<feature type="non-terminal residue" evidence="2">
    <location>
        <position position="142"/>
    </location>
</feature>
<dbReference type="InterPro" id="IPR036397">
    <property type="entry name" value="RNaseH_sf"/>
</dbReference>
<name>A0A699ST42_TANCI</name>
<dbReference type="SUPFAM" id="SSF53098">
    <property type="entry name" value="Ribonuclease H-like"/>
    <property type="match status" value="1"/>
</dbReference>
<dbReference type="EMBL" id="BKCJ011185052">
    <property type="protein sequence ID" value="GFD00461.1"/>
    <property type="molecule type" value="Genomic_DNA"/>
</dbReference>
<dbReference type="PANTHER" id="PTHR42648">
    <property type="entry name" value="TRANSPOSASE, PUTATIVE-RELATED"/>
    <property type="match status" value="1"/>
</dbReference>
<accession>A0A699ST42</accession>
<dbReference type="Gene3D" id="3.30.420.10">
    <property type="entry name" value="Ribonuclease H-like superfamily/Ribonuclease H"/>
    <property type="match status" value="1"/>
</dbReference>
<feature type="region of interest" description="Disordered" evidence="1">
    <location>
        <begin position="72"/>
        <end position="142"/>
    </location>
</feature>